<dbReference type="AlphaFoldDB" id="G3JRE4"/>
<dbReference type="HOGENOM" id="CLU_006332_11_1_1"/>
<evidence type="ECO:0000259" key="8">
    <source>
        <dbReference type="Pfam" id="PF00884"/>
    </source>
</evidence>
<dbReference type="RefSeq" id="XP_006673739.1">
    <property type="nucleotide sequence ID" value="XM_006673676.1"/>
</dbReference>
<evidence type="ECO:0000313" key="10">
    <source>
        <dbReference type="Proteomes" id="UP000001610"/>
    </source>
</evidence>
<keyword evidence="10" id="KW-1185">Reference proteome</keyword>
<evidence type="ECO:0000313" key="9">
    <source>
        <dbReference type="EMBL" id="EGX88494.1"/>
    </source>
</evidence>
<comment type="cofactor">
    <cofactor evidence="1">
        <name>Ca(2+)</name>
        <dbReference type="ChEBI" id="CHEBI:29108"/>
    </cofactor>
</comment>
<proteinExistence type="inferred from homology"/>
<dbReference type="InterPro" id="IPR000917">
    <property type="entry name" value="Sulfatase_N"/>
</dbReference>
<dbReference type="PROSITE" id="PS00149">
    <property type="entry name" value="SULFATASE_2"/>
    <property type="match status" value="1"/>
</dbReference>
<dbReference type="KEGG" id="cmt:CCM_08538"/>
<dbReference type="VEuPathDB" id="FungiDB:CCM_08538"/>
<dbReference type="PANTHER" id="PTHR42693">
    <property type="entry name" value="ARYLSULFATASE FAMILY MEMBER"/>
    <property type="match status" value="1"/>
</dbReference>
<dbReference type="GeneID" id="18170545"/>
<keyword evidence="6" id="KW-0378">Hydrolase</keyword>
<gene>
    <name evidence="9" type="ORF">CCM_08538</name>
</gene>
<dbReference type="InParanoid" id="G3JRE4"/>
<dbReference type="Proteomes" id="UP000001610">
    <property type="component" value="Unassembled WGS sequence"/>
</dbReference>
<keyword evidence="5" id="KW-0479">Metal-binding</keyword>
<reference evidence="9 10" key="1">
    <citation type="journal article" date="2011" name="Genome Biol.">
        <title>Genome sequence of the insect pathogenic fungus Cordyceps militaris, a valued traditional Chinese medicine.</title>
        <authorList>
            <person name="Zheng P."/>
            <person name="Xia Y."/>
            <person name="Xiao G."/>
            <person name="Xiong C."/>
            <person name="Hu X."/>
            <person name="Zhang S."/>
            <person name="Zheng H."/>
            <person name="Huang Y."/>
            <person name="Zhou Y."/>
            <person name="Wang S."/>
            <person name="Zhao G.P."/>
            <person name="Liu X."/>
            <person name="St Leger R.J."/>
            <person name="Wang C."/>
        </authorList>
    </citation>
    <scope>NUCLEOTIDE SEQUENCE [LARGE SCALE GENOMIC DNA]</scope>
    <source>
        <strain evidence="9 10">CM01</strain>
    </source>
</reference>
<dbReference type="Pfam" id="PF00884">
    <property type="entry name" value="Sulfatase"/>
    <property type="match status" value="1"/>
</dbReference>
<name>G3JRE4_CORMM</name>
<dbReference type="GO" id="GO:0005737">
    <property type="term" value="C:cytoplasm"/>
    <property type="evidence" value="ECO:0007669"/>
    <property type="project" value="UniProtKB-SubCell"/>
</dbReference>
<evidence type="ECO:0000256" key="6">
    <source>
        <dbReference type="ARBA" id="ARBA00022801"/>
    </source>
</evidence>
<comment type="subcellular location">
    <subcellularLocation>
        <location evidence="2">Cytoplasm</location>
    </subcellularLocation>
</comment>
<dbReference type="SUPFAM" id="SSF53649">
    <property type="entry name" value="Alkaline phosphatase-like"/>
    <property type="match status" value="1"/>
</dbReference>
<evidence type="ECO:0000256" key="4">
    <source>
        <dbReference type="ARBA" id="ARBA00022490"/>
    </source>
</evidence>
<sequence>MTPPNFLVIVADDLGFSDCGCFGSEIQTPNIDALSREHNALRFTNFHVAAACSPTRSMLMTGTDHHIAGLGELAEFTRSSAAHQGQPGHEGYLNERVVALPELLQDGGYHTMMAGKWHLGLKPQHYPVRRGFDKSFALLPGCANHYGYEPQYEEQDHADRFFETATRALHVEGSQIAELPDNFYSSDAYASKLIGYLSGRDEAEIKKPFFAYLPFSAPHWPLQAPKEVADRYQGMYQNGPQALKSERIERLKKLGLVDQDVVSHPIVRVGEQESQEWEDLPEETRQSSARAMEVYAGMVDRMDWNIGRVVNHLRKTGEYDNTMILFMSDNGAEGASYEAQPIMGDKVAAHIAKYYDNSLENIGRGDSFVWYGALWAQAATAPSRLFKMHSTEGGCRVPLVVKPPKRTEASGSRITKAYCTVMDIVPTFLEMAGLRHPGTHYRGREIASLRGKSWQPYLQSLHLENEGKKRCKDEEFDIHDETYVTGFEIAGSGALRQGHWKLVFVPAPRGPQKWELFHMKNDPGETKNLCYAEPAKFAELMRLWEEYKAEVGSIGVAGEFPEAVQGQRVSLDDEFADPYSWIKFIGRPKLVPGHLSHIRPVMDPTVLVVTIGRLLIQIQANYNPFITAMAFWTLPSGLLAPAPPSGSSSSSQTNSVPSLSSRHIQLHPIRYAPRCSSILAVSPESLHGSYLSAKLPLHHQRIWCRNRPIFENPGGALSLDCPPLPGEPQFVHGHGASGDWPRCDHRSRLWPRMIGAIA</sequence>
<dbReference type="OMA" id="RITKAYC"/>
<dbReference type="CDD" id="cd16025">
    <property type="entry name" value="PAS_like"/>
    <property type="match status" value="1"/>
</dbReference>
<dbReference type="InterPro" id="IPR024607">
    <property type="entry name" value="Sulfatase_CS"/>
</dbReference>
<evidence type="ECO:0000256" key="5">
    <source>
        <dbReference type="ARBA" id="ARBA00022723"/>
    </source>
</evidence>
<evidence type="ECO:0000256" key="2">
    <source>
        <dbReference type="ARBA" id="ARBA00004496"/>
    </source>
</evidence>
<organism evidence="9 10">
    <name type="scientific">Cordyceps militaris (strain CM01)</name>
    <name type="common">Caterpillar fungus</name>
    <dbReference type="NCBI Taxonomy" id="983644"/>
    <lineage>
        <taxon>Eukaryota</taxon>
        <taxon>Fungi</taxon>
        <taxon>Dikarya</taxon>
        <taxon>Ascomycota</taxon>
        <taxon>Pezizomycotina</taxon>
        <taxon>Sordariomycetes</taxon>
        <taxon>Hypocreomycetidae</taxon>
        <taxon>Hypocreales</taxon>
        <taxon>Cordycipitaceae</taxon>
        <taxon>Cordyceps</taxon>
    </lineage>
</organism>
<dbReference type="OrthoDB" id="103349at2759"/>
<evidence type="ECO:0000256" key="3">
    <source>
        <dbReference type="ARBA" id="ARBA00008779"/>
    </source>
</evidence>
<dbReference type="GO" id="GO:0046872">
    <property type="term" value="F:metal ion binding"/>
    <property type="evidence" value="ECO:0007669"/>
    <property type="project" value="UniProtKB-KW"/>
</dbReference>
<comment type="similarity">
    <text evidence="3">Belongs to the sulfatase family.</text>
</comment>
<feature type="domain" description="Sulfatase N-terminal" evidence="8">
    <location>
        <begin position="4"/>
        <end position="433"/>
    </location>
</feature>
<dbReference type="GO" id="GO:0004065">
    <property type="term" value="F:arylsulfatase activity"/>
    <property type="evidence" value="ECO:0007669"/>
    <property type="project" value="TreeGrafter"/>
</dbReference>
<keyword evidence="7" id="KW-0106">Calcium</keyword>
<evidence type="ECO:0000256" key="7">
    <source>
        <dbReference type="ARBA" id="ARBA00022837"/>
    </source>
</evidence>
<dbReference type="eggNOG" id="KOG3867">
    <property type="taxonomic scope" value="Eukaryota"/>
</dbReference>
<dbReference type="PANTHER" id="PTHR42693:SF33">
    <property type="entry name" value="ARYLSULFATASE"/>
    <property type="match status" value="1"/>
</dbReference>
<dbReference type="InterPro" id="IPR017850">
    <property type="entry name" value="Alkaline_phosphatase_core_sf"/>
</dbReference>
<evidence type="ECO:0000256" key="1">
    <source>
        <dbReference type="ARBA" id="ARBA00001913"/>
    </source>
</evidence>
<dbReference type="Gene3D" id="3.30.1120.10">
    <property type="match status" value="1"/>
</dbReference>
<dbReference type="FunFam" id="3.40.720.10:FF:000044">
    <property type="entry name" value="Arylsulfatase"/>
    <property type="match status" value="1"/>
</dbReference>
<accession>G3JRE4</accession>
<dbReference type="InterPro" id="IPR050738">
    <property type="entry name" value="Sulfatase"/>
</dbReference>
<keyword evidence="4" id="KW-0963">Cytoplasm</keyword>
<dbReference type="Gene3D" id="3.40.720.10">
    <property type="entry name" value="Alkaline Phosphatase, subunit A"/>
    <property type="match status" value="1"/>
</dbReference>
<dbReference type="EMBL" id="JH126405">
    <property type="protein sequence ID" value="EGX88494.1"/>
    <property type="molecule type" value="Genomic_DNA"/>
</dbReference>
<dbReference type="STRING" id="983644.G3JRE4"/>
<protein>
    <submittedName>
        <fullName evidence="9">Arylsulfatase</fullName>
    </submittedName>
</protein>